<proteinExistence type="predicted"/>
<evidence type="ECO:0000313" key="2">
    <source>
        <dbReference type="EMBL" id="KAF9466067.1"/>
    </source>
</evidence>
<dbReference type="AlphaFoldDB" id="A0A9P5Y9H3"/>
<comment type="caution">
    <text evidence="2">The sequence shown here is derived from an EMBL/GenBank/DDBJ whole genome shotgun (WGS) entry which is preliminary data.</text>
</comment>
<keyword evidence="3" id="KW-1185">Reference proteome</keyword>
<sequence>MHLPVELIQEIVRVLSVPEYQLQFGHSPDVLRALCELVQCSRLLHSISTPFLYSSIIISNQHTLVAFLHTSPTVRSHSRALWVRSLPQHLFSAIADLLLVLSPFLRRLALDVPSNHIDHSEPIRHALQRCNHLEEFMRWGYSPMQLFPPPFTFCPGWKFLRRLVLDGPLVDDSFIHAIAQMPHLMQFALIEPRWRYSGDGTEVMTFRNLLNSARYLRRLFLIYCQPADVYLNSLRRLERGVKTVPREGLEVVYTVMRQKAPIPMNLIRDRIAVGTIWELESKCLLKPYCSFLDEAVRTSGGNMVTTSSNTHAVPGSQQIPVRPSHNSY</sequence>
<dbReference type="EMBL" id="MU150243">
    <property type="protein sequence ID" value="KAF9466067.1"/>
    <property type="molecule type" value="Genomic_DNA"/>
</dbReference>
<gene>
    <name evidence="2" type="ORF">BDZ94DRAFT_241562</name>
</gene>
<name>A0A9P5Y9H3_9AGAR</name>
<evidence type="ECO:0000313" key="3">
    <source>
        <dbReference type="Proteomes" id="UP000807353"/>
    </source>
</evidence>
<protein>
    <submittedName>
        <fullName evidence="2">Uncharacterized protein</fullName>
    </submittedName>
</protein>
<feature type="region of interest" description="Disordered" evidence="1">
    <location>
        <begin position="306"/>
        <end position="328"/>
    </location>
</feature>
<evidence type="ECO:0000256" key="1">
    <source>
        <dbReference type="SAM" id="MobiDB-lite"/>
    </source>
</evidence>
<reference evidence="2" key="1">
    <citation type="submission" date="2020-11" db="EMBL/GenBank/DDBJ databases">
        <authorList>
            <consortium name="DOE Joint Genome Institute"/>
            <person name="Ahrendt S."/>
            <person name="Riley R."/>
            <person name="Andreopoulos W."/>
            <person name="Labutti K."/>
            <person name="Pangilinan J."/>
            <person name="Ruiz-Duenas F.J."/>
            <person name="Barrasa J.M."/>
            <person name="Sanchez-Garcia M."/>
            <person name="Camarero S."/>
            <person name="Miyauchi S."/>
            <person name="Serrano A."/>
            <person name="Linde D."/>
            <person name="Babiker R."/>
            <person name="Drula E."/>
            <person name="Ayuso-Fernandez I."/>
            <person name="Pacheco R."/>
            <person name="Padilla G."/>
            <person name="Ferreira P."/>
            <person name="Barriuso J."/>
            <person name="Kellner H."/>
            <person name="Castanera R."/>
            <person name="Alfaro M."/>
            <person name="Ramirez L."/>
            <person name="Pisabarro A.G."/>
            <person name="Kuo A."/>
            <person name="Tritt A."/>
            <person name="Lipzen A."/>
            <person name="He G."/>
            <person name="Yan M."/>
            <person name="Ng V."/>
            <person name="Cullen D."/>
            <person name="Martin F."/>
            <person name="Rosso M.-N."/>
            <person name="Henrissat B."/>
            <person name="Hibbett D."/>
            <person name="Martinez A.T."/>
            <person name="Grigoriev I.V."/>
        </authorList>
    </citation>
    <scope>NUCLEOTIDE SEQUENCE</scope>
    <source>
        <strain evidence="2">CBS 247.69</strain>
    </source>
</reference>
<organism evidence="2 3">
    <name type="scientific">Collybia nuda</name>
    <dbReference type="NCBI Taxonomy" id="64659"/>
    <lineage>
        <taxon>Eukaryota</taxon>
        <taxon>Fungi</taxon>
        <taxon>Dikarya</taxon>
        <taxon>Basidiomycota</taxon>
        <taxon>Agaricomycotina</taxon>
        <taxon>Agaricomycetes</taxon>
        <taxon>Agaricomycetidae</taxon>
        <taxon>Agaricales</taxon>
        <taxon>Tricholomatineae</taxon>
        <taxon>Clitocybaceae</taxon>
        <taxon>Collybia</taxon>
    </lineage>
</organism>
<accession>A0A9P5Y9H3</accession>
<dbReference type="OrthoDB" id="2979079at2759"/>
<dbReference type="Proteomes" id="UP000807353">
    <property type="component" value="Unassembled WGS sequence"/>
</dbReference>